<protein>
    <recommendedName>
        <fullName evidence="4">Chromosome partition protein Smc</fullName>
    </recommendedName>
</protein>
<sequence>MALARLLITALGGVVVGGAAIGVGIREYLNKSSKLVTQETVKSLEKGLSEKDHLIVEQNNKIEQLEYELQESYKNLWEAESNKKLLEEKTKKLEQEKQALVQLKEQLKDLEKVNSEKEKLSQDVSRKNSEIEQKNKEIQQQKEKIAEKETELSALAKVKDEFEQLKRQNEELQRQSQNSQEVKELKEKLQKLEDFQKIYSELLKQANGDSSKLQALDQYMDSVKSFALYKRNTTVQLKANVADTLVKLKNSMNLFENNDLRVKELQTEIAKIEKWIPLLRENNS</sequence>
<keyword evidence="3" id="KW-1185">Reference proteome</keyword>
<evidence type="ECO:0008006" key="4">
    <source>
        <dbReference type="Google" id="ProtNLM"/>
    </source>
</evidence>
<dbReference type="Proteomes" id="UP000018745">
    <property type="component" value="Chromosome"/>
</dbReference>
<dbReference type="EMBL" id="CP006935">
    <property type="protein sequence ID" value="AHC40313.1"/>
    <property type="molecule type" value="Genomic_DNA"/>
</dbReference>
<evidence type="ECO:0000313" key="2">
    <source>
        <dbReference type="EMBL" id="AHC40313.1"/>
    </source>
</evidence>
<evidence type="ECO:0000313" key="3">
    <source>
        <dbReference type="Proteomes" id="UP000018745"/>
    </source>
</evidence>
<accession>A0ABM5P1F0</accession>
<organism evidence="2 3">
    <name type="scientific">Mycoplasma ovis str. Michigan</name>
    <dbReference type="NCBI Taxonomy" id="1415773"/>
    <lineage>
        <taxon>Bacteria</taxon>
        <taxon>Bacillati</taxon>
        <taxon>Mycoplasmatota</taxon>
        <taxon>Mollicutes</taxon>
        <taxon>Mycoplasmataceae</taxon>
        <taxon>Mycoplasma</taxon>
    </lineage>
</organism>
<reference evidence="2 3" key="1">
    <citation type="journal article" date="2014" name="Genome Announc.">
        <title>Complete Genome Sequence of Mycoplasma ovis Strain Michigan, a Hemoplasma of Sheep with Two Distinct 16S rRNA Genes.</title>
        <authorList>
            <person name="Deshuillers P.L."/>
            <person name="Santos A.P."/>
            <person name="do Nascimento N.C."/>
            <person name="Hampel J.A."/>
            <person name="Bergin I.L."/>
            <person name="Dyson M.C."/>
            <person name="Messick J.B."/>
        </authorList>
    </citation>
    <scope>NUCLEOTIDE SEQUENCE [LARGE SCALE GENOMIC DNA]</scope>
    <source>
        <strain evidence="2 3">Michigan</strain>
    </source>
</reference>
<gene>
    <name evidence="2" type="ORF">OVS_02285</name>
</gene>
<proteinExistence type="predicted"/>
<evidence type="ECO:0000256" key="1">
    <source>
        <dbReference type="SAM" id="MobiDB-lite"/>
    </source>
</evidence>
<name>A0ABM5P1F0_9MOLU</name>
<feature type="region of interest" description="Disordered" evidence="1">
    <location>
        <begin position="114"/>
        <end position="138"/>
    </location>
</feature>
<dbReference type="RefSeq" id="WP_024071238.1">
    <property type="nucleotide sequence ID" value="NC_023062.1"/>
</dbReference>